<comment type="caution">
    <text evidence="2">The sequence shown here is derived from an EMBL/GenBank/DDBJ whole genome shotgun (WGS) entry which is preliminary data.</text>
</comment>
<gene>
    <name evidence="2" type="ORF">QQX98_012252</name>
</gene>
<proteinExistence type="predicted"/>
<dbReference type="InterPro" id="IPR052895">
    <property type="entry name" value="HetReg/Transcr_Mod"/>
</dbReference>
<dbReference type="PANTHER" id="PTHR24148:SF82">
    <property type="entry name" value="HETEROKARYON INCOMPATIBILITY DOMAIN-CONTAINING PROTEIN"/>
    <property type="match status" value="1"/>
</dbReference>
<reference evidence="2 3" key="1">
    <citation type="journal article" date="2025" name="Microbiol. Resour. Announc.">
        <title>Draft genome sequences for Neonectria magnoliae and Neonectria punicea, canker pathogens of Liriodendron tulipifera and Acer saccharum in West Virginia.</title>
        <authorList>
            <person name="Petronek H.M."/>
            <person name="Kasson M.T."/>
            <person name="Metheny A.M."/>
            <person name="Stauder C.M."/>
            <person name="Lovett B."/>
            <person name="Lynch S.C."/>
            <person name="Garnas J.R."/>
            <person name="Kasson L.R."/>
            <person name="Stajich J.E."/>
        </authorList>
    </citation>
    <scope>NUCLEOTIDE SEQUENCE [LARGE SCALE GENOMIC DNA]</scope>
    <source>
        <strain evidence="2 3">NRRL 64653</strain>
    </source>
</reference>
<evidence type="ECO:0000313" key="3">
    <source>
        <dbReference type="Proteomes" id="UP001498476"/>
    </source>
</evidence>
<organism evidence="2 3">
    <name type="scientific">Neonectria punicea</name>
    <dbReference type="NCBI Taxonomy" id="979145"/>
    <lineage>
        <taxon>Eukaryota</taxon>
        <taxon>Fungi</taxon>
        <taxon>Dikarya</taxon>
        <taxon>Ascomycota</taxon>
        <taxon>Pezizomycotina</taxon>
        <taxon>Sordariomycetes</taxon>
        <taxon>Hypocreomycetidae</taxon>
        <taxon>Hypocreales</taxon>
        <taxon>Nectriaceae</taxon>
        <taxon>Neonectria</taxon>
    </lineage>
</organism>
<name>A0ABR1GJN7_9HYPO</name>
<evidence type="ECO:0000313" key="2">
    <source>
        <dbReference type="EMBL" id="KAK7398358.1"/>
    </source>
</evidence>
<evidence type="ECO:0000259" key="1">
    <source>
        <dbReference type="Pfam" id="PF06985"/>
    </source>
</evidence>
<dbReference type="Proteomes" id="UP001498476">
    <property type="component" value="Unassembled WGS sequence"/>
</dbReference>
<feature type="domain" description="Heterokaryon incompatibility" evidence="1">
    <location>
        <begin position="14"/>
        <end position="188"/>
    </location>
</feature>
<sequence>MEHTRLDPEDPVTYSTLSYVWGDTSHTVQLPCNGKKLKITKTIHDALRQVSKFNPNKLLWVDQICINQEHLPERSEQVKLMNTIYESMHSQCPMQAETVIAWLGPATSSTPKGIDLVSRVADVAMPTLTDMFRIEEFPDDWKGLEVYEKITVAESNKLGISFEDEEAWDAFVDFFDRPWLERIWIVQEILPARKAIMLCGEQSLDWKVMQAAARWYHYKTAEISTQHQHAVNGIDLTVAMNVPWVLRVGSEFHQDLLGQKTRAVFKWSLRRLLETFRPRLATEAKDKVYALLGVSEVGISYSSGFVNFTIDYTQEVNEAFALVTKAMICKGDVAQDDLDIIMTARRRNEEPGWPTWVPDWRLQNGHGCDWGIGHPLSITRDGLRGRVNGQVQMFDTASPYTLGVEGVVLGRATYVSQHHHLSPMLLEGGLVECREACVSTLASYPTGEDVEQAFALTVMAGELPKSNLEKGTSIETYTENYLEWLRIMLMPQDTEEEREIRVTAARILLKLGFDND</sequence>
<accession>A0ABR1GJN7</accession>
<keyword evidence="3" id="KW-1185">Reference proteome</keyword>
<dbReference type="Pfam" id="PF06985">
    <property type="entry name" value="HET"/>
    <property type="match status" value="1"/>
</dbReference>
<dbReference type="PANTHER" id="PTHR24148">
    <property type="entry name" value="ANKYRIN REPEAT DOMAIN-CONTAINING PROTEIN 39 HOMOLOG-RELATED"/>
    <property type="match status" value="1"/>
</dbReference>
<dbReference type="EMBL" id="JAZAVJ010000343">
    <property type="protein sequence ID" value="KAK7398358.1"/>
    <property type="molecule type" value="Genomic_DNA"/>
</dbReference>
<protein>
    <recommendedName>
        <fullName evidence="1">Heterokaryon incompatibility domain-containing protein</fullName>
    </recommendedName>
</protein>
<dbReference type="InterPro" id="IPR010730">
    <property type="entry name" value="HET"/>
</dbReference>